<dbReference type="PANTHER" id="PTHR12128:SF72">
    <property type="entry name" value="DIHYDRODIPICOLINATE SYNTHASE"/>
    <property type="match status" value="1"/>
</dbReference>
<reference evidence="4" key="1">
    <citation type="journal article" date="2019" name="Int. J. Syst. Evol. Microbiol.">
        <title>The Global Catalogue of Microorganisms (GCM) 10K type strain sequencing project: providing services to taxonomists for standard genome sequencing and annotation.</title>
        <authorList>
            <consortium name="The Broad Institute Genomics Platform"/>
            <consortium name="The Broad Institute Genome Sequencing Center for Infectious Disease"/>
            <person name="Wu L."/>
            <person name="Ma J."/>
        </authorList>
    </citation>
    <scope>NUCLEOTIDE SEQUENCE [LARGE SCALE GENOMIC DNA]</scope>
    <source>
        <strain evidence="4">JCM 4087</strain>
    </source>
</reference>
<gene>
    <name evidence="3" type="ORF">ACFPT7_13590</name>
</gene>
<accession>A0ABW1EGC5</accession>
<dbReference type="PRINTS" id="PR00146">
    <property type="entry name" value="DHPICSNTHASE"/>
</dbReference>
<dbReference type="CDD" id="cd00408">
    <property type="entry name" value="DHDPS-like"/>
    <property type="match status" value="1"/>
</dbReference>
<dbReference type="InterPro" id="IPR013785">
    <property type="entry name" value="Aldolase_TIM"/>
</dbReference>
<dbReference type="EMBL" id="JBHSPH010000004">
    <property type="protein sequence ID" value="MFC5863331.1"/>
    <property type="molecule type" value="Genomic_DNA"/>
</dbReference>
<dbReference type="PANTHER" id="PTHR12128">
    <property type="entry name" value="DIHYDRODIPICOLINATE SYNTHASE"/>
    <property type="match status" value="1"/>
</dbReference>
<sequence length="311" mass="33476">MQWTGVMPALTTAFNEDLSIDHPFVARHAQWQVENGVTGLIALGSLGEAATMAFDEKLDLIATLVRAVDGKVPVVAAISALSTSEAVALAKAAYAKGAQGLMILPPYVYKGDWREMKAHVAAILEATPLTAMLYNNPVAYGTDFLPEQIQELATEYPNLKAVKESSTDVRRVTAIRALVGNRLSIFVGVDDAIVEGINAGATGWVAGLVNAFPRESVDLFRLASESKSAEAFELYRWFLPLLRMDTVPKFIQLIKQVQQEIHVGSARVRAPRLEVIGEELAATRAAVQHAIASRPSIAVASTQLTVKAAAK</sequence>
<protein>
    <submittedName>
        <fullName evidence="3">Dihydrodipicolinate synthase family protein</fullName>
    </submittedName>
</protein>
<keyword evidence="1 2" id="KW-0456">Lyase</keyword>
<evidence type="ECO:0000313" key="4">
    <source>
        <dbReference type="Proteomes" id="UP001596091"/>
    </source>
</evidence>
<dbReference type="Proteomes" id="UP001596091">
    <property type="component" value="Unassembled WGS sequence"/>
</dbReference>
<evidence type="ECO:0000256" key="1">
    <source>
        <dbReference type="ARBA" id="ARBA00023239"/>
    </source>
</evidence>
<name>A0ABW1EGC5_9BACT</name>
<dbReference type="SUPFAM" id="SSF51569">
    <property type="entry name" value="Aldolase"/>
    <property type="match status" value="1"/>
</dbReference>
<dbReference type="Pfam" id="PF00701">
    <property type="entry name" value="DHDPS"/>
    <property type="match status" value="1"/>
</dbReference>
<comment type="similarity">
    <text evidence="2">Belongs to the DapA family.</text>
</comment>
<proteinExistence type="inferred from homology"/>
<keyword evidence="4" id="KW-1185">Reference proteome</keyword>
<comment type="caution">
    <text evidence="3">The sequence shown here is derived from an EMBL/GenBank/DDBJ whole genome shotgun (WGS) entry which is preliminary data.</text>
</comment>
<evidence type="ECO:0000256" key="2">
    <source>
        <dbReference type="PIRNR" id="PIRNR001365"/>
    </source>
</evidence>
<dbReference type="PIRSF" id="PIRSF001365">
    <property type="entry name" value="DHDPS"/>
    <property type="match status" value="1"/>
</dbReference>
<dbReference type="RefSeq" id="WP_263341394.1">
    <property type="nucleotide sequence ID" value="NZ_JAGSYH010000007.1"/>
</dbReference>
<dbReference type="SMART" id="SM01130">
    <property type="entry name" value="DHDPS"/>
    <property type="match status" value="1"/>
</dbReference>
<evidence type="ECO:0000313" key="3">
    <source>
        <dbReference type="EMBL" id="MFC5863331.1"/>
    </source>
</evidence>
<dbReference type="Gene3D" id="3.20.20.70">
    <property type="entry name" value="Aldolase class I"/>
    <property type="match status" value="1"/>
</dbReference>
<organism evidence="3 4">
    <name type="scientific">Acidicapsa dinghuensis</name>
    <dbReference type="NCBI Taxonomy" id="2218256"/>
    <lineage>
        <taxon>Bacteria</taxon>
        <taxon>Pseudomonadati</taxon>
        <taxon>Acidobacteriota</taxon>
        <taxon>Terriglobia</taxon>
        <taxon>Terriglobales</taxon>
        <taxon>Acidobacteriaceae</taxon>
        <taxon>Acidicapsa</taxon>
    </lineage>
</organism>
<dbReference type="InterPro" id="IPR002220">
    <property type="entry name" value="DapA-like"/>
</dbReference>